<reference evidence="1" key="1">
    <citation type="submission" date="2023-12" db="EMBL/GenBank/DDBJ databases">
        <title>Genome assembly of Anisodus tanguticus.</title>
        <authorList>
            <person name="Wang Y.-J."/>
        </authorList>
    </citation>
    <scope>NUCLEOTIDE SEQUENCE</scope>
    <source>
        <strain evidence="1">KB-2021</strain>
        <tissue evidence="1">Leaf</tissue>
    </source>
</reference>
<dbReference type="EMBL" id="JAVYJV010000001">
    <property type="protein sequence ID" value="KAK4379228.1"/>
    <property type="molecule type" value="Genomic_DNA"/>
</dbReference>
<keyword evidence="2" id="KW-1185">Reference proteome</keyword>
<gene>
    <name evidence="1" type="ORF">RND71_001090</name>
</gene>
<dbReference type="AlphaFoldDB" id="A0AAE1SX76"/>
<accession>A0AAE1SX76</accession>
<evidence type="ECO:0000313" key="2">
    <source>
        <dbReference type="Proteomes" id="UP001291623"/>
    </source>
</evidence>
<organism evidence="1 2">
    <name type="scientific">Anisodus tanguticus</name>
    <dbReference type="NCBI Taxonomy" id="243964"/>
    <lineage>
        <taxon>Eukaryota</taxon>
        <taxon>Viridiplantae</taxon>
        <taxon>Streptophyta</taxon>
        <taxon>Embryophyta</taxon>
        <taxon>Tracheophyta</taxon>
        <taxon>Spermatophyta</taxon>
        <taxon>Magnoliopsida</taxon>
        <taxon>eudicotyledons</taxon>
        <taxon>Gunneridae</taxon>
        <taxon>Pentapetalae</taxon>
        <taxon>asterids</taxon>
        <taxon>lamiids</taxon>
        <taxon>Solanales</taxon>
        <taxon>Solanaceae</taxon>
        <taxon>Solanoideae</taxon>
        <taxon>Hyoscyameae</taxon>
        <taxon>Anisodus</taxon>
    </lineage>
</organism>
<sequence length="54" mass="6426">MDQKKHSLESLCTFYASRFFLKFFGFKSSLFFSRSSKDRKAEMPRVQSFGFDVQ</sequence>
<comment type="caution">
    <text evidence="1">The sequence shown here is derived from an EMBL/GenBank/DDBJ whole genome shotgun (WGS) entry which is preliminary data.</text>
</comment>
<protein>
    <submittedName>
        <fullName evidence="1">Uncharacterized protein</fullName>
    </submittedName>
</protein>
<name>A0AAE1SX76_9SOLA</name>
<evidence type="ECO:0000313" key="1">
    <source>
        <dbReference type="EMBL" id="KAK4379228.1"/>
    </source>
</evidence>
<dbReference type="Proteomes" id="UP001291623">
    <property type="component" value="Unassembled WGS sequence"/>
</dbReference>
<proteinExistence type="predicted"/>